<dbReference type="EMBL" id="CAJVPW010078423">
    <property type="protein sequence ID" value="CAG8799628.1"/>
    <property type="molecule type" value="Genomic_DNA"/>
</dbReference>
<protein>
    <submittedName>
        <fullName evidence="1">10302_t:CDS:1</fullName>
    </submittedName>
</protein>
<feature type="non-terminal residue" evidence="1">
    <location>
        <position position="44"/>
    </location>
</feature>
<evidence type="ECO:0000313" key="1">
    <source>
        <dbReference type="EMBL" id="CAG8799628.1"/>
    </source>
</evidence>
<proteinExistence type="predicted"/>
<reference evidence="1" key="1">
    <citation type="submission" date="2021-06" db="EMBL/GenBank/DDBJ databases">
        <authorList>
            <person name="Kallberg Y."/>
            <person name="Tangrot J."/>
            <person name="Rosling A."/>
        </authorList>
    </citation>
    <scope>NUCLEOTIDE SEQUENCE</scope>
    <source>
        <strain evidence="1">28 12/20/2015</strain>
    </source>
</reference>
<name>A0ACA9RM10_9GLOM</name>
<accession>A0ACA9RM10</accession>
<keyword evidence="2" id="KW-1185">Reference proteome</keyword>
<sequence length="44" mass="5006">QGHFSGLTLPPKTKIDSPFSNSKMRKLLRFLSKSSLRLVMVDLM</sequence>
<feature type="non-terminal residue" evidence="1">
    <location>
        <position position="1"/>
    </location>
</feature>
<evidence type="ECO:0000313" key="2">
    <source>
        <dbReference type="Proteomes" id="UP000789366"/>
    </source>
</evidence>
<comment type="caution">
    <text evidence="1">The sequence shown here is derived from an EMBL/GenBank/DDBJ whole genome shotgun (WGS) entry which is preliminary data.</text>
</comment>
<gene>
    <name evidence="1" type="ORF">SPELUC_LOCUS17945</name>
</gene>
<organism evidence="1 2">
    <name type="scientific">Cetraspora pellucida</name>
    <dbReference type="NCBI Taxonomy" id="1433469"/>
    <lineage>
        <taxon>Eukaryota</taxon>
        <taxon>Fungi</taxon>
        <taxon>Fungi incertae sedis</taxon>
        <taxon>Mucoromycota</taxon>
        <taxon>Glomeromycotina</taxon>
        <taxon>Glomeromycetes</taxon>
        <taxon>Diversisporales</taxon>
        <taxon>Gigasporaceae</taxon>
        <taxon>Cetraspora</taxon>
    </lineage>
</organism>
<dbReference type="Proteomes" id="UP000789366">
    <property type="component" value="Unassembled WGS sequence"/>
</dbReference>